<dbReference type="AlphaFoldDB" id="A0AAD3TLZ8"/>
<reference evidence="4" key="2">
    <citation type="submission" date="2023-06" db="EMBL/GenBank/DDBJ databases">
        <authorList>
            <person name="Kobayashi Y."/>
            <person name="Kayamori A."/>
            <person name="Aoki K."/>
            <person name="Shiwa Y."/>
            <person name="Fujita N."/>
            <person name="Sugita T."/>
            <person name="Iwasaki W."/>
            <person name="Tanaka N."/>
            <person name="Takashima M."/>
        </authorList>
    </citation>
    <scope>NUCLEOTIDE SEQUENCE</scope>
    <source>
        <strain evidence="4">HIS016</strain>
    </source>
</reference>
<keyword evidence="3" id="KW-0732">Signal</keyword>
<reference evidence="4" key="1">
    <citation type="journal article" date="2023" name="BMC Genomics">
        <title>Chromosome-level genome assemblies of Cutaneotrichosporon spp. (Trichosporonales, Basidiomycota) reveal imbalanced evolution between nucleotide sequences and chromosome synteny.</title>
        <authorList>
            <person name="Kobayashi Y."/>
            <person name="Kayamori A."/>
            <person name="Aoki K."/>
            <person name="Shiwa Y."/>
            <person name="Matsutani M."/>
            <person name="Fujita N."/>
            <person name="Sugita T."/>
            <person name="Iwasaki W."/>
            <person name="Tanaka N."/>
            <person name="Takashima M."/>
        </authorList>
    </citation>
    <scope>NUCLEOTIDE SEQUENCE</scope>
    <source>
        <strain evidence="4">HIS016</strain>
    </source>
</reference>
<evidence type="ECO:0000313" key="5">
    <source>
        <dbReference type="Proteomes" id="UP001222932"/>
    </source>
</evidence>
<name>A0AAD3TLZ8_9TREE</name>
<feature type="region of interest" description="Disordered" evidence="1">
    <location>
        <begin position="23"/>
        <end position="102"/>
    </location>
</feature>
<protein>
    <submittedName>
        <fullName evidence="4">Uncharacterized protein</fullName>
    </submittedName>
</protein>
<keyword evidence="2" id="KW-1133">Transmembrane helix</keyword>
<sequence length="267" mass="26523">MLALRPASVLAFLVLALGVAAQDPNADSTDTGSTDTGSTGGDTGNTSGDTTTDGSGMEPSASPGATATDTAPLPSAAVPSGSATTNGTTTGNGTVSSGDPNWNSTYFYMPDRRRDGYWVNGIANVAAWRPVPDPADIILVHSTNPNFGQKVVYQNIPGGVQNVNVTINDIPVGSGYVVWLVEAGTNIKLGQSYGFTIKPAGTEQGSTATTPFAVPSFNPNPNGEANGAGGSAATNGAIVAAAKMIAPSAVGIGAGALLGFVAAMSAM</sequence>
<evidence type="ECO:0000256" key="3">
    <source>
        <dbReference type="SAM" id="SignalP"/>
    </source>
</evidence>
<proteinExistence type="predicted"/>
<feature type="compositionally biased region" description="Low complexity" evidence="1">
    <location>
        <begin position="44"/>
        <end position="56"/>
    </location>
</feature>
<organism evidence="4 5">
    <name type="scientific">Cutaneotrichosporon spelunceum</name>
    <dbReference type="NCBI Taxonomy" id="1672016"/>
    <lineage>
        <taxon>Eukaryota</taxon>
        <taxon>Fungi</taxon>
        <taxon>Dikarya</taxon>
        <taxon>Basidiomycota</taxon>
        <taxon>Agaricomycotina</taxon>
        <taxon>Tremellomycetes</taxon>
        <taxon>Trichosporonales</taxon>
        <taxon>Trichosporonaceae</taxon>
        <taxon>Cutaneotrichosporon</taxon>
    </lineage>
</organism>
<evidence type="ECO:0000256" key="2">
    <source>
        <dbReference type="SAM" id="Phobius"/>
    </source>
</evidence>
<accession>A0AAD3TLZ8</accession>
<feature type="chain" id="PRO_5041945224" evidence="3">
    <location>
        <begin position="22"/>
        <end position="267"/>
    </location>
</feature>
<feature type="compositionally biased region" description="Low complexity" evidence="1">
    <location>
        <begin position="80"/>
        <end position="98"/>
    </location>
</feature>
<feature type="compositionally biased region" description="Low complexity" evidence="1">
    <location>
        <begin position="23"/>
        <end position="37"/>
    </location>
</feature>
<dbReference type="Proteomes" id="UP001222932">
    <property type="component" value="Unassembled WGS sequence"/>
</dbReference>
<evidence type="ECO:0000313" key="4">
    <source>
        <dbReference type="EMBL" id="GMK53563.1"/>
    </source>
</evidence>
<keyword evidence="2" id="KW-0812">Transmembrane</keyword>
<feature type="signal peptide" evidence="3">
    <location>
        <begin position="1"/>
        <end position="21"/>
    </location>
</feature>
<gene>
    <name evidence="4" type="ORF">CspeluHIS016_0101490</name>
</gene>
<evidence type="ECO:0000256" key="1">
    <source>
        <dbReference type="SAM" id="MobiDB-lite"/>
    </source>
</evidence>
<keyword evidence="2" id="KW-0472">Membrane</keyword>
<dbReference type="EMBL" id="BTCM01000001">
    <property type="protein sequence ID" value="GMK53563.1"/>
    <property type="molecule type" value="Genomic_DNA"/>
</dbReference>
<keyword evidence="5" id="KW-1185">Reference proteome</keyword>
<comment type="caution">
    <text evidence="4">The sequence shown here is derived from an EMBL/GenBank/DDBJ whole genome shotgun (WGS) entry which is preliminary data.</text>
</comment>
<feature type="transmembrane region" description="Helical" evidence="2">
    <location>
        <begin position="244"/>
        <end position="266"/>
    </location>
</feature>